<comment type="function">
    <text evidence="2 12">Catalyzes the synthesis of 5,6-dihydrouridine (D), a modified base found in the D-loop of most tRNAs, via the reduction of the C5-C6 double bond in target uridines.</text>
</comment>
<feature type="binding site" evidence="14">
    <location>
        <position position="174"/>
    </location>
    <ligand>
        <name>FMN</name>
        <dbReference type="ChEBI" id="CHEBI:58210"/>
    </ligand>
</feature>
<dbReference type="PIRSF" id="PIRSF006621">
    <property type="entry name" value="Dus"/>
    <property type="match status" value="1"/>
</dbReference>
<dbReference type="GO" id="GO:0017150">
    <property type="term" value="F:tRNA dihydrouridine synthase activity"/>
    <property type="evidence" value="ECO:0007669"/>
    <property type="project" value="InterPro"/>
</dbReference>
<protein>
    <recommendedName>
        <fullName evidence="12">tRNA-dihydrouridine synthase</fullName>
        <ecNumber evidence="12">1.3.1.-</ecNumber>
    </recommendedName>
</protein>
<proteinExistence type="inferred from homology"/>
<feature type="active site" description="Proton donor" evidence="13">
    <location>
        <position position="101"/>
    </location>
</feature>
<dbReference type="InterPro" id="IPR024036">
    <property type="entry name" value="tRNA-dHydroUridine_Synthase_C"/>
</dbReference>
<feature type="binding site" evidence="14">
    <location>
        <position position="71"/>
    </location>
    <ligand>
        <name>FMN</name>
        <dbReference type="ChEBI" id="CHEBI:58210"/>
    </ligand>
</feature>
<evidence type="ECO:0000259" key="15">
    <source>
        <dbReference type="Pfam" id="PF01207"/>
    </source>
</evidence>
<keyword evidence="7" id="KW-0521">NADP</keyword>
<gene>
    <name evidence="16" type="ORF">SAMN05443999_11443</name>
</gene>
<comment type="similarity">
    <text evidence="12">Belongs to the dus family.</text>
</comment>
<dbReference type="InterPro" id="IPR018517">
    <property type="entry name" value="tRNA_hU_synthase_CS"/>
</dbReference>
<dbReference type="InterPro" id="IPR013785">
    <property type="entry name" value="Aldolase_TIM"/>
</dbReference>
<dbReference type="PANTHER" id="PTHR45846:SF1">
    <property type="entry name" value="TRNA-DIHYDROURIDINE(47) SYNTHASE [NAD(P)(+)]-LIKE"/>
    <property type="match status" value="1"/>
</dbReference>
<keyword evidence="4 12" id="KW-0285">Flavoprotein</keyword>
<dbReference type="GO" id="GO:0000049">
    <property type="term" value="F:tRNA binding"/>
    <property type="evidence" value="ECO:0007669"/>
    <property type="project" value="UniProtKB-KW"/>
</dbReference>
<keyword evidence="9 12" id="KW-0560">Oxidoreductase</keyword>
<dbReference type="InterPro" id="IPR004652">
    <property type="entry name" value="DusB-like"/>
</dbReference>
<comment type="catalytic activity">
    <reaction evidence="10">
        <text>a 5,6-dihydrouridine in tRNA + NADP(+) = a uridine in tRNA + NADPH + H(+)</text>
        <dbReference type="Rhea" id="RHEA:23624"/>
        <dbReference type="Rhea" id="RHEA-COMP:13339"/>
        <dbReference type="Rhea" id="RHEA-COMP:13887"/>
        <dbReference type="ChEBI" id="CHEBI:15378"/>
        <dbReference type="ChEBI" id="CHEBI:57783"/>
        <dbReference type="ChEBI" id="CHEBI:58349"/>
        <dbReference type="ChEBI" id="CHEBI:65315"/>
        <dbReference type="ChEBI" id="CHEBI:74443"/>
    </reaction>
</comment>
<evidence type="ECO:0000256" key="7">
    <source>
        <dbReference type="ARBA" id="ARBA00022857"/>
    </source>
</evidence>
<dbReference type="Proteomes" id="UP000199582">
    <property type="component" value="Unassembled WGS sequence"/>
</dbReference>
<dbReference type="Gene3D" id="3.20.20.70">
    <property type="entry name" value="Aldolase class I"/>
    <property type="match status" value="1"/>
</dbReference>
<comment type="cofactor">
    <cofactor evidence="1 12 14">
        <name>FMN</name>
        <dbReference type="ChEBI" id="CHEBI:58210"/>
    </cofactor>
</comment>
<evidence type="ECO:0000256" key="3">
    <source>
        <dbReference type="ARBA" id="ARBA00022555"/>
    </source>
</evidence>
<feature type="domain" description="DUS-like FMN-binding" evidence="15">
    <location>
        <begin position="14"/>
        <end position="315"/>
    </location>
</feature>
<feature type="binding site" evidence="14">
    <location>
        <begin position="229"/>
        <end position="230"/>
    </location>
    <ligand>
        <name>FMN</name>
        <dbReference type="ChEBI" id="CHEBI:58210"/>
    </ligand>
</feature>
<evidence type="ECO:0000256" key="14">
    <source>
        <dbReference type="PIRSR" id="PIRSR006621-2"/>
    </source>
</evidence>
<feature type="binding site" evidence="14">
    <location>
        <position position="144"/>
    </location>
    <ligand>
        <name>FMN</name>
        <dbReference type="ChEBI" id="CHEBI:58210"/>
    </ligand>
</feature>
<keyword evidence="5 12" id="KW-0288">FMN</keyword>
<feature type="binding site" evidence="14">
    <location>
        <begin position="17"/>
        <end position="19"/>
    </location>
    <ligand>
        <name>FMN</name>
        <dbReference type="ChEBI" id="CHEBI:58210"/>
    </ligand>
</feature>
<name>A0A1H7W3N7_9RHOB</name>
<dbReference type="Gene3D" id="1.10.1200.80">
    <property type="entry name" value="Putative flavin oxidoreducatase, domain 2"/>
    <property type="match status" value="1"/>
</dbReference>
<evidence type="ECO:0000256" key="1">
    <source>
        <dbReference type="ARBA" id="ARBA00001917"/>
    </source>
</evidence>
<evidence type="ECO:0000256" key="13">
    <source>
        <dbReference type="PIRSR" id="PIRSR006621-1"/>
    </source>
</evidence>
<accession>A0A1H7W3N7</accession>
<keyword evidence="3" id="KW-0820">tRNA-binding</keyword>
<organism evidence="16 17">
    <name type="scientific">Roseovarius azorensis</name>
    <dbReference type="NCBI Taxonomy" id="1287727"/>
    <lineage>
        <taxon>Bacteria</taxon>
        <taxon>Pseudomonadati</taxon>
        <taxon>Pseudomonadota</taxon>
        <taxon>Alphaproteobacteria</taxon>
        <taxon>Rhodobacterales</taxon>
        <taxon>Roseobacteraceae</taxon>
        <taxon>Roseovarius</taxon>
    </lineage>
</organism>
<evidence type="ECO:0000256" key="4">
    <source>
        <dbReference type="ARBA" id="ARBA00022630"/>
    </source>
</evidence>
<evidence type="ECO:0000313" key="17">
    <source>
        <dbReference type="Proteomes" id="UP000199582"/>
    </source>
</evidence>
<reference evidence="16 17" key="1">
    <citation type="submission" date="2016-10" db="EMBL/GenBank/DDBJ databases">
        <authorList>
            <person name="de Groot N.N."/>
        </authorList>
    </citation>
    <scope>NUCLEOTIDE SEQUENCE [LARGE SCALE GENOMIC DNA]</scope>
    <source>
        <strain evidence="16 17">DSM 100674</strain>
    </source>
</reference>
<dbReference type="InterPro" id="IPR035587">
    <property type="entry name" value="DUS-like_FMN-bd"/>
</dbReference>
<evidence type="ECO:0000313" key="16">
    <source>
        <dbReference type="EMBL" id="SEM16153.1"/>
    </source>
</evidence>
<keyword evidence="14" id="KW-0547">Nucleotide-binding</keyword>
<evidence type="ECO:0000256" key="12">
    <source>
        <dbReference type="PIRNR" id="PIRNR006621"/>
    </source>
</evidence>
<sequence>MRAFADRQLYPPVILAPMAGITDLPFRALVARFGAGLVVSEMIASQEMVQARPVARDKAELGLGIENTAVQLAGCDPYWMAEAARMLEARGARMIDINMGCPAKKVVSASGTGASGSALMREPDHALRLIEAVVSAVGVPVTLKTRLGWDDDSLNAPEIAQRAEAAGIAMITIHGRTRCQFYKGRADWAAIRAVRAAVRVPVIANGDIVDAASARAALAMSGADGLMVGRGARGRPWLLAGIAAAVHGGPRPHVPEGAALADLVAGHYEAMLGFYGRDLGLRVARKHLGWYMDHAGTDATLRREVLTAVEPAEILRLLPGAMTGQSARRKAA</sequence>
<dbReference type="CDD" id="cd02801">
    <property type="entry name" value="DUS_like_FMN"/>
    <property type="match status" value="1"/>
</dbReference>
<dbReference type="SUPFAM" id="SSF51395">
    <property type="entry name" value="FMN-linked oxidoreductases"/>
    <property type="match status" value="1"/>
</dbReference>
<evidence type="ECO:0000256" key="10">
    <source>
        <dbReference type="ARBA" id="ARBA00048205"/>
    </source>
</evidence>
<evidence type="ECO:0000256" key="6">
    <source>
        <dbReference type="ARBA" id="ARBA00022694"/>
    </source>
</evidence>
<dbReference type="RefSeq" id="WP_093038971.1">
    <property type="nucleotide sequence ID" value="NZ_FOAG01000014.1"/>
</dbReference>
<evidence type="ECO:0000256" key="9">
    <source>
        <dbReference type="ARBA" id="ARBA00023002"/>
    </source>
</evidence>
<dbReference type="STRING" id="1287727.SAMN05443999_11443"/>
<dbReference type="PROSITE" id="PS01136">
    <property type="entry name" value="UPF0034"/>
    <property type="match status" value="1"/>
</dbReference>
<evidence type="ECO:0000256" key="11">
    <source>
        <dbReference type="ARBA" id="ARBA00048802"/>
    </source>
</evidence>
<evidence type="ECO:0000256" key="2">
    <source>
        <dbReference type="ARBA" id="ARBA00002790"/>
    </source>
</evidence>
<evidence type="ECO:0000256" key="8">
    <source>
        <dbReference type="ARBA" id="ARBA00022884"/>
    </source>
</evidence>
<dbReference type="AlphaFoldDB" id="A0A1H7W3N7"/>
<evidence type="ECO:0000256" key="5">
    <source>
        <dbReference type="ARBA" id="ARBA00022643"/>
    </source>
</evidence>
<dbReference type="OrthoDB" id="9764501at2"/>
<keyword evidence="17" id="KW-1185">Reference proteome</keyword>
<dbReference type="EC" id="1.3.1.-" evidence="12"/>
<keyword evidence="6 12" id="KW-0819">tRNA processing</keyword>
<dbReference type="InterPro" id="IPR001269">
    <property type="entry name" value="DUS_fam"/>
</dbReference>
<dbReference type="EMBL" id="FOAG01000014">
    <property type="protein sequence ID" value="SEM16153.1"/>
    <property type="molecule type" value="Genomic_DNA"/>
</dbReference>
<dbReference type="NCBIfam" id="TIGR00737">
    <property type="entry name" value="nifR3_yhdG"/>
    <property type="match status" value="1"/>
</dbReference>
<comment type="catalytic activity">
    <reaction evidence="11">
        <text>a 5,6-dihydrouridine in tRNA + NAD(+) = a uridine in tRNA + NADH + H(+)</text>
        <dbReference type="Rhea" id="RHEA:54452"/>
        <dbReference type="Rhea" id="RHEA-COMP:13339"/>
        <dbReference type="Rhea" id="RHEA-COMP:13887"/>
        <dbReference type="ChEBI" id="CHEBI:15378"/>
        <dbReference type="ChEBI" id="CHEBI:57540"/>
        <dbReference type="ChEBI" id="CHEBI:57945"/>
        <dbReference type="ChEBI" id="CHEBI:65315"/>
        <dbReference type="ChEBI" id="CHEBI:74443"/>
    </reaction>
</comment>
<keyword evidence="8" id="KW-0694">RNA-binding</keyword>
<dbReference type="GO" id="GO:0050660">
    <property type="term" value="F:flavin adenine dinucleotide binding"/>
    <property type="evidence" value="ECO:0007669"/>
    <property type="project" value="InterPro"/>
</dbReference>
<dbReference type="Pfam" id="PF01207">
    <property type="entry name" value="Dus"/>
    <property type="match status" value="1"/>
</dbReference>
<dbReference type="PANTHER" id="PTHR45846">
    <property type="entry name" value="TRNA-DIHYDROURIDINE(47) SYNTHASE [NAD(P)(+)]-LIKE"/>
    <property type="match status" value="1"/>
</dbReference>